<gene>
    <name evidence="1" type="ORF">DYB26_009558</name>
    <name evidence="2" type="ORF">DYB31_016187</name>
</gene>
<dbReference type="EMBL" id="QUTF01025117">
    <property type="protein sequence ID" value="RHY84002.1"/>
    <property type="molecule type" value="Genomic_DNA"/>
</dbReference>
<dbReference type="Proteomes" id="UP000266196">
    <property type="component" value="Unassembled WGS sequence"/>
</dbReference>
<evidence type="ECO:0000313" key="2">
    <source>
        <dbReference type="EMBL" id="RHY93814.1"/>
    </source>
</evidence>
<evidence type="ECO:0000313" key="4">
    <source>
        <dbReference type="Proteomes" id="UP000286510"/>
    </source>
</evidence>
<organism evidence="2 3">
    <name type="scientific">Aphanomyces astaci</name>
    <name type="common">Crayfish plague agent</name>
    <dbReference type="NCBI Taxonomy" id="112090"/>
    <lineage>
        <taxon>Eukaryota</taxon>
        <taxon>Sar</taxon>
        <taxon>Stramenopiles</taxon>
        <taxon>Oomycota</taxon>
        <taxon>Saprolegniomycetes</taxon>
        <taxon>Saprolegniales</taxon>
        <taxon>Verrucalvaceae</taxon>
        <taxon>Aphanomyces</taxon>
    </lineage>
</organism>
<dbReference type="AlphaFoldDB" id="A0A397EP19"/>
<reference evidence="3 4" key="1">
    <citation type="submission" date="2018-08" db="EMBL/GenBank/DDBJ databases">
        <title>Aphanomyces genome sequencing and annotation.</title>
        <authorList>
            <person name="Minardi D."/>
            <person name="Oidtmann B."/>
            <person name="Van Der Giezen M."/>
            <person name="Studholme D.J."/>
        </authorList>
    </citation>
    <scope>NUCLEOTIDE SEQUENCE [LARGE SCALE GENOMIC DNA]</scope>
    <source>
        <strain evidence="2 3">197901</strain>
        <strain evidence="1 4">FDL457</strain>
    </source>
</reference>
<evidence type="ECO:0000313" key="3">
    <source>
        <dbReference type="Proteomes" id="UP000266196"/>
    </source>
</evidence>
<dbReference type="EMBL" id="QUTE01017283">
    <property type="protein sequence ID" value="RHY93814.1"/>
    <property type="molecule type" value="Genomic_DNA"/>
</dbReference>
<protein>
    <submittedName>
        <fullName evidence="2">Uncharacterized protein</fullName>
    </submittedName>
</protein>
<proteinExistence type="predicted"/>
<comment type="caution">
    <text evidence="2">The sequence shown here is derived from an EMBL/GenBank/DDBJ whole genome shotgun (WGS) entry which is preliminary data.</text>
</comment>
<accession>A0A397EP19</accession>
<evidence type="ECO:0000313" key="1">
    <source>
        <dbReference type="EMBL" id="RHY84002.1"/>
    </source>
</evidence>
<name>A0A397EP19_APHAT</name>
<dbReference type="Proteomes" id="UP000286510">
    <property type="component" value="Unassembled WGS sequence"/>
</dbReference>
<sequence>MTCQDASFLKLGLYAPMLNPIENMRPALKGRSGLYGATTRRTDSYSVHLYHIQLNNELGIEPNRLHVYMARLDPFYVRAENMEDMDVGA</sequence>